<keyword evidence="2" id="KW-1185">Reference proteome</keyword>
<name>A0A7J0FVQ5_9ERIC</name>
<dbReference type="Proteomes" id="UP000585474">
    <property type="component" value="Unassembled WGS sequence"/>
</dbReference>
<reference evidence="1 2" key="1">
    <citation type="submission" date="2019-07" db="EMBL/GenBank/DDBJ databases">
        <title>De Novo Assembly of kiwifruit Actinidia rufa.</title>
        <authorList>
            <person name="Sugita-Konishi S."/>
            <person name="Sato K."/>
            <person name="Mori E."/>
            <person name="Abe Y."/>
            <person name="Kisaki G."/>
            <person name="Hamano K."/>
            <person name="Suezawa K."/>
            <person name="Otani M."/>
            <person name="Fukuda T."/>
            <person name="Manabe T."/>
            <person name="Gomi K."/>
            <person name="Tabuchi M."/>
            <person name="Akimitsu K."/>
            <person name="Kataoka I."/>
        </authorList>
    </citation>
    <scope>NUCLEOTIDE SEQUENCE [LARGE SCALE GENOMIC DNA]</scope>
    <source>
        <strain evidence="2">cv. Fuchu</strain>
    </source>
</reference>
<organism evidence="1 2">
    <name type="scientific">Actinidia rufa</name>
    <dbReference type="NCBI Taxonomy" id="165716"/>
    <lineage>
        <taxon>Eukaryota</taxon>
        <taxon>Viridiplantae</taxon>
        <taxon>Streptophyta</taxon>
        <taxon>Embryophyta</taxon>
        <taxon>Tracheophyta</taxon>
        <taxon>Spermatophyta</taxon>
        <taxon>Magnoliopsida</taxon>
        <taxon>eudicotyledons</taxon>
        <taxon>Gunneridae</taxon>
        <taxon>Pentapetalae</taxon>
        <taxon>asterids</taxon>
        <taxon>Ericales</taxon>
        <taxon>Actinidiaceae</taxon>
        <taxon>Actinidia</taxon>
    </lineage>
</organism>
<gene>
    <name evidence="1" type="ORF">Acr_15g0013890</name>
</gene>
<comment type="caution">
    <text evidence="1">The sequence shown here is derived from an EMBL/GenBank/DDBJ whole genome shotgun (WGS) entry which is preliminary data.</text>
</comment>
<accession>A0A7J0FVQ5</accession>
<proteinExistence type="predicted"/>
<evidence type="ECO:0000313" key="2">
    <source>
        <dbReference type="Proteomes" id="UP000585474"/>
    </source>
</evidence>
<sequence length="86" mass="9971">MCTMRLKIELRPSTRVACLKEIDTPPEHPRWSVVVPPVAYPDPKPNPYSLILLPGFEEEEYFKLSTEEEDNIQERAAEVEAKKKMD</sequence>
<protein>
    <submittedName>
        <fullName evidence="1">Uncharacterized protein</fullName>
    </submittedName>
</protein>
<dbReference type="AlphaFoldDB" id="A0A7J0FVQ5"/>
<evidence type="ECO:0000313" key="1">
    <source>
        <dbReference type="EMBL" id="GFZ02781.1"/>
    </source>
</evidence>
<dbReference type="EMBL" id="BJWL01000015">
    <property type="protein sequence ID" value="GFZ02781.1"/>
    <property type="molecule type" value="Genomic_DNA"/>
</dbReference>